<dbReference type="InterPro" id="IPR003509">
    <property type="entry name" value="UPF0102_YraN-like"/>
</dbReference>
<dbReference type="PANTHER" id="PTHR34039:SF1">
    <property type="entry name" value="UPF0102 PROTEIN YRAN"/>
    <property type="match status" value="1"/>
</dbReference>
<dbReference type="Gene3D" id="3.40.1350.10">
    <property type="match status" value="1"/>
</dbReference>
<evidence type="ECO:0000313" key="3">
    <source>
        <dbReference type="EMBL" id="MBE5024702.1"/>
    </source>
</evidence>
<sequence length="159" mass="18251">MLEGTSYARVRDVEHGEGSYAPQAGPVRQACRMDSHELGRKGEAAAADYLKRLGWEIIERNWRWDYGEVDIVAHAASTPENLVTFVEVKTRMARRGDDEPVPEDAVDFEKRRRYVDAARHYMMLHPRFESVRFDAVAITAWEDGGAHLHHVMHAFGMER</sequence>
<accession>A0ABR9QUJ5</accession>
<dbReference type="EMBL" id="JADCJZ010000003">
    <property type="protein sequence ID" value="MBE5024702.1"/>
    <property type="molecule type" value="Genomic_DNA"/>
</dbReference>
<dbReference type="InterPro" id="IPR011335">
    <property type="entry name" value="Restrct_endonuc-II-like"/>
</dbReference>
<reference evidence="3 4" key="1">
    <citation type="submission" date="2020-10" db="EMBL/GenBank/DDBJ databases">
        <title>ChiBAC.</title>
        <authorList>
            <person name="Zenner C."/>
            <person name="Hitch T.C.A."/>
            <person name="Clavel T."/>
        </authorList>
    </citation>
    <scope>NUCLEOTIDE SEQUENCE [LARGE SCALE GENOMIC DNA]</scope>
    <source>
        <strain evidence="3 4">DSM 107455</strain>
    </source>
</reference>
<evidence type="ECO:0000313" key="4">
    <source>
        <dbReference type="Proteomes" id="UP001194273"/>
    </source>
</evidence>
<organism evidence="3 4">
    <name type="scientific">Thermophilibacter gallinarum</name>
    <dbReference type="NCBI Taxonomy" id="2779357"/>
    <lineage>
        <taxon>Bacteria</taxon>
        <taxon>Bacillati</taxon>
        <taxon>Actinomycetota</taxon>
        <taxon>Coriobacteriia</taxon>
        <taxon>Coriobacteriales</taxon>
        <taxon>Atopobiaceae</taxon>
        <taxon>Thermophilibacter</taxon>
    </lineage>
</organism>
<dbReference type="Proteomes" id="UP001194273">
    <property type="component" value="Unassembled WGS sequence"/>
</dbReference>
<keyword evidence="4" id="KW-1185">Reference proteome</keyword>
<comment type="caution">
    <text evidence="3">The sequence shown here is derived from an EMBL/GenBank/DDBJ whole genome shotgun (WGS) entry which is preliminary data.</text>
</comment>
<evidence type="ECO:0000256" key="1">
    <source>
        <dbReference type="ARBA" id="ARBA00006738"/>
    </source>
</evidence>
<dbReference type="RefSeq" id="WP_193530339.1">
    <property type="nucleotide sequence ID" value="NZ_JADCJZ010000003.1"/>
</dbReference>
<proteinExistence type="inferred from homology"/>
<evidence type="ECO:0000256" key="2">
    <source>
        <dbReference type="HAMAP-Rule" id="MF_00048"/>
    </source>
</evidence>
<gene>
    <name evidence="3" type="ORF">INF26_07565</name>
</gene>
<name>A0ABR9QUJ5_9ACTN</name>
<dbReference type="InterPro" id="IPR011856">
    <property type="entry name" value="tRNA_endonuc-like_dom_sf"/>
</dbReference>
<dbReference type="Pfam" id="PF02021">
    <property type="entry name" value="UPF0102"/>
    <property type="match status" value="1"/>
</dbReference>
<dbReference type="PANTHER" id="PTHR34039">
    <property type="entry name" value="UPF0102 PROTEIN YRAN"/>
    <property type="match status" value="1"/>
</dbReference>
<dbReference type="HAMAP" id="MF_00048">
    <property type="entry name" value="UPF0102"/>
    <property type="match status" value="1"/>
</dbReference>
<dbReference type="SUPFAM" id="SSF52980">
    <property type="entry name" value="Restriction endonuclease-like"/>
    <property type="match status" value="1"/>
</dbReference>
<protein>
    <recommendedName>
        <fullName evidence="2">UPF0102 protein INF26_07565</fullName>
    </recommendedName>
</protein>
<dbReference type="CDD" id="cd20736">
    <property type="entry name" value="PoNe_Nuclease"/>
    <property type="match status" value="1"/>
</dbReference>
<comment type="similarity">
    <text evidence="1 2">Belongs to the UPF0102 family.</text>
</comment>